<comment type="subunit">
    <text evidence="6">Hexamer formed by 3 homodimers.</text>
</comment>
<dbReference type="EC" id="2.4.2.19" evidence="6"/>
<dbReference type="Pfam" id="PF02749">
    <property type="entry name" value="QRPTase_N"/>
    <property type="match status" value="1"/>
</dbReference>
<keyword evidence="5 6" id="KW-0808">Transferase</keyword>
<comment type="catalytic activity">
    <reaction evidence="6">
        <text>nicotinate beta-D-ribonucleotide + CO2 + diphosphate = quinolinate + 5-phospho-alpha-D-ribose 1-diphosphate + 2 H(+)</text>
        <dbReference type="Rhea" id="RHEA:12733"/>
        <dbReference type="ChEBI" id="CHEBI:15378"/>
        <dbReference type="ChEBI" id="CHEBI:16526"/>
        <dbReference type="ChEBI" id="CHEBI:29959"/>
        <dbReference type="ChEBI" id="CHEBI:33019"/>
        <dbReference type="ChEBI" id="CHEBI:57502"/>
        <dbReference type="ChEBI" id="CHEBI:58017"/>
        <dbReference type="EC" id="2.4.2.19"/>
    </reaction>
</comment>
<evidence type="ECO:0000256" key="1">
    <source>
        <dbReference type="ARBA" id="ARBA00004893"/>
    </source>
</evidence>
<dbReference type="InterPro" id="IPR022412">
    <property type="entry name" value="Quinolinate_PRibosylTrfase_N"/>
</dbReference>
<sequence length="284" mass="30192">MIPLRYLLRFIEEDAPWGDATSDTVVPDVVCRAQILAKASGTVAGLSEARALFEHYGVTVMQRTADGRAVSAGTALCDLEGDARSILLVERTALNIIGRMSAIATKTRSCVEQARSVSPGTRIAATRKTAPGLRLLDKRAVQLGGGDPHRFTLSDAVLIKDNHLALVPIGEAVAKARAASLYRKVEVEVESADDAAIAAEAGADILLLDNMTPATVRETIDHLEKRGLRQGVVIEISGGVTGTTLLEYARTGADVISMGALTHTIENFDVSLEILRGLQTVRLA</sequence>
<dbReference type="SUPFAM" id="SSF54675">
    <property type="entry name" value="Nicotinate/Quinolinate PRTase N-terminal domain-like"/>
    <property type="match status" value="1"/>
</dbReference>
<proteinExistence type="inferred from homology"/>
<dbReference type="InterPro" id="IPR002638">
    <property type="entry name" value="Quinolinate_PRibosylTrfase_C"/>
</dbReference>
<dbReference type="PANTHER" id="PTHR32179">
    <property type="entry name" value="NICOTINATE-NUCLEOTIDE PYROPHOSPHORYLASE [CARBOXYLATING]"/>
    <property type="match status" value="1"/>
</dbReference>
<dbReference type="InterPro" id="IPR013785">
    <property type="entry name" value="Aldolase_TIM"/>
</dbReference>
<dbReference type="InterPro" id="IPR036068">
    <property type="entry name" value="Nicotinate_pribotase-like_C"/>
</dbReference>
<dbReference type="SUPFAM" id="SSF51690">
    <property type="entry name" value="Nicotinate/Quinolinate PRTase C-terminal domain-like"/>
    <property type="match status" value="1"/>
</dbReference>
<name>A0ABT8MCV5_9EURY</name>
<dbReference type="Proteomes" id="UP001168338">
    <property type="component" value="Unassembled WGS sequence"/>
</dbReference>
<evidence type="ECO:0000313" key="9">
    <source>
        <dbReference type="EMBL" id="MDN7025761.1"/>
    </source>
</evidence>
<feature type="domain" description="Quinolinate phosphoribosyl transferase C-terminal" evidence="7">
    <location>
        <begin position="103"/>
        <end position="273"/>
    </location>
</feature>
<comment type="caution">
    <text evidence="9">The sequence shown here is derived from an EMBL/GenBank/DDBJ whole genome shotgun (WGS) entry which is preliminary data.</text>
</comment>
<keyword evidence="3 6" id="KW-0662">Pyridine nucleotide biosynthesis</keyword>
<evidence type="ECO:0000256" key="2">
    <source>
        <dbReference type="ARBA" id="ARBA00009400"/>
    </source>
</evidence>
<dbReference type="EMBL" id="VCYH01000009">
    <property type="protein sequence ID" value="MDN7025761.1"/>
    <property type="molecule type" value="Genomic_DNA"/>
</dbReference>
<dbReference type="NCBIfam" id="TIGR00078">
    <property type="entry name" value="nadC"/>
    <property type="match status" value="1"/>
</dbReference>
<reference evidence="9" key="1">
    <citation type="submission" date="2019-05" db="EMBL/GenBank/DDBJ databases">
        <title>Methanoculleus sp. FWC-SCC1, a methanogenic archaeon isolated from deep marine cold seep.</title>
        <authorList>
            <person name="Chen Y.-W."/>
            <person name="Chen S.-C."/>
            <person name="Teng N.-H."/>
            <person name="Lai M.-C."/>
        </authorList>
    </citation>
    <scope>NUCLEOTIDE SEQUENCE</scope>
    <source>
        <strain evidence="9">FWC-SCC1</strain>
    </source>
</reference>
<dbReference type="Pfam" id="PF01729">
    <property type="entry name" value="QRPTase_C"/>
    <property type="match status" value="1"/>
</dbReference>
<evidence type="ECO:0000313" key="10">
    <source>
        <dbReference type="Proteomes" id="UP001168338"/>
    </source>
</evidence>
<feature type="domain" description="Quinolinate phosphoribosyl transferase N-terminal" evidence="8">
    <location>
        <begin position="19"/>
        <end position="101"/>
    </location>
</feature>
<dbReference type="CDD" id="cd01572">
    <property type="entry name" value="QPRTase"/>
    <property type="match status" value="1"/>
</dbReference>
<dbReference type="PANTHER" id="PTHR32179:SF3">
    <property type="entry name" value="NICOTINATE-NUCLEOTIDE PYROPHOSPHORYLASE [CARBOXYLATING]"/>
    <property type="match status" value="1"/>
</dbReference>
<gene>
    <name evidence="9" type="ORF">FGU65_12870</name>
</gene>
<dbReference type="RefSeq" id="WP_301664946.1">
    <property type="nucleotide sequence ID" value="NZ_VCYH01000009.1"/>
</dbReference>
<accession>A0ABT8MCV5</accession>
<evidence type="ECO:0000256" key="3">
    <source>
        <dbReference type="ARBA" id="ARBA00022642"/>
    </source>
</evidence>
<evidence type="ECO:0000259" key="7">
    <source>
        <dbReference type="Pfam" id="PF01729"/>
    </source>
</evidence>
<dbReference type="Gene3D" id="3.20.20.70">
    <property type="entry name" value="Aldolase class I"/>
    <property type="match status" value="1"/>
</dbReference>
<dbReference type="InterPro" id="IPR037128">
    <property type="entry name" value="Quinolinate_PRibosylTase_N_sf"/>
</dbReference>
<comment type="pathway">
    <text evidence="1 6">Cofactor biosynthesis; NAD(+) biosynthesis; nicotinate D-ribonucleotide from quinolinate: step 1/1.</text>
</comment>
<protein>
    <recommendedName>
        <fullName evidence="6">Nicotinate-nucleotide pyrophosphorylase [carboxylating]</fullName>
        <ecNumber evidence="6">2.4.2.19</ecNumber>
    </recommendedName>
    <alternativeName>
        <fullName evidence="6">Quinolinate phosphoribosyltransferase [decarboxylating]</fullName>
    </alternativeName>
</protein>
<dbReference type="InterPro" id="IPR027277">
    <property type="entry name" value="NadC/ModD"/>
</dbReference>
<evidence type="ECO:0000256" key="6">
    <source>
        <dbReference type="PIRNR" id="PIRNR006250"/>
    </source>
</evidence>
<dbReference type="Gene3D" id="3.90.1170.20">
    <property type="entry name" value="Quinolinate phosphoribosyl transferase, N-terminal domain"/>
    <property type="match status" value="1"/>
</dbReference>
<keyword evidence="4 6" id="KW-0328">Glycosyltransferase</keyword>
<evidence type="ECO:0000256" key="4">
    <source>
        <dbReference type="ARBA" id="ARBA00022676"/>
    </source>
</evidence>
<comment type="similarity">
    <text evidence="2 6">Belongs to the NadC/ModD family.</text>
</comment>
<dbReference type="PIRSF" id="PIRSF006250">
    <property type="entry name" value="NadC_ModD"/>
    <property type="match status" value="1"/>
</dbReference>
<dbReference type="InterPro" id="IPR004393">
    <property type="entry name" value="NadC"/>
</dbReference>
<comment type="function">
    <text evidence="6">Involved in the catabolism of quinolinic acid (QA).</text>
</comment>
<evidence type="ECO:0000259" key="8">
    <source>
        <dbReference type="Pfam" id="PF02749"/>
    </source>
</evidence>
<evidence type="ECO:0000256" key="5">
    <source>
        <dbReference type="ARBA" id="ARBA00022679"/>
    </source>
</evidence>
<organism evidence="9 10">
    <name type="scientific">Methanoculleus frigidifontis</name>
    <dbReference type="NCBI Taxonomy" id="2584085"/>
    <lineage>
        <taxon>Archaea</taxon>
        <taxon>Methanobacteriati</taxon>
        <taxon>Methanobacteriota</taxon>
        <taxon>Stenosarchaea group</taxon>
        <taxon>Methanomicrobia</taxon>
        <taxon>Methanomicrobiales</taxon>
        <taxon>Methanomicrobiaceae</taxon>
        <taxon>Methanoculleus</taxon>
    </lineage>
</organism>
<keyword evidence="10" id="KW-1185">Reference proteome</keyword>